<evidence type="ECO:0000313" key="4">
    <source>
        <dbReference type="EMBL" id="CAH0101019.1"/>
    </source>
</evidence>
<dbReference type="Pfam" id="PF10257">
    <property type="entry name" value="RAI16-like"/>
    <property type="match status" value="1"/>
</dbReference>
<dbReference type="AlphaFoldDB" id="A0A8J2REC7"/>
<comment type="similarity">
    <text evidence="1">Belongs to the FHIP family.</text>
</comment>
<protein>
    <recommendedName>
        <fullName evidence="3">FHF complex subunit HOOK-interacting protein C-terminal domain-containing protein</fullName>
    </recommendedName>
</protein>
<dbReference type="InterPro" id="IPR019384">
    <property type="entry name" value="FHIP"/>
</dbReference>
<reference evidence="4" key="1">
    <citation type="submission" date="2021-11" db="EMBL/GenBank/DDBJ databases">
        <authorList>
            <person name="Schell T."/>
        </authorList>
    </citation>
    <scope>NUCLEOTIDE SEQUENCE</scope>
    <source>
        <strain evidence="4">M5</strain>
    </source>
</reference>
<sequence length="954" mass="108101">MNFIRNTLSNGSFRRRQVNLVDNRDNSQIKRGDDSDACFETYRHHCTQLEETISSHNRKTVSTDDFELIITSHLEHLVNLVGKDVEKRKSISGPSACLDHFLDKNIISMLCNWSLENDHDGLLISIAGAIDAILAAAKKVDKDLDLLRNSSFHQPIRQLFKKYEVEKVSGKCVSTKIEALLVSISYYVCVFIVREPSYLDLFYDIATIAVEPKFPMMTLLICNLHECGAQGQTSRDNLKLLMALAKEHQLLAQFIALHSDLCPIVATGLSAVFSDLPRPLPVLVEKAGMLSAMDIESLKEVENFVTSLEFCDSVDFLYFNLSAVHHKTHFQQVLETSSWLIVNRLLDMCYKGFLVPVLGPALFQDSTGLSVKLLDSPLNVNTMKEIFAATCYLTLMIRRIRNRGLIGIVVRFLIVNTHEGKPIIDFLIKRMSAETELRLATLNLFYALVELSCEDVMLVLAMRHLLPCTHVMLSQRGDILQESDTNCLWAAKFLSLVPITCSDRALDKNRVADHERNYHENEPLSRIRSWPRASIDSGERSYGRLAFITNEKKLLSSEPIISNDCVTFDLDFTRLRKYLKDQFNQICPCVDAVRHWTYRYNGSNPSVKEAIRMLYNSSELEEPIGASSQLPNVQEKQADKKTASPSSQYPLVDPSDIYMYCMEQLTTCLSEMKSNSASLGQSSGYFSINCNLQPNDLLKENTFFSKEVQDDLEFWSLMRDDDFDSTPIISPVVSLEQTITYQPNLPTIGPFLENLVKSIDGWLNNSIEVNIALCSILSRLATYSHPLLRSLILNPYLILQPSIPSLAVSIATLKQRIDSALRVHENQEKLIEEARLALQTRLSSAVHHVSRDGLINPISKENKHKTSKFAGIFSSLVRKDVTDSIKEEDFERYNPDRSNYRKFFRSENSENSDPIGNHVAMCAVLLEEWLLELAALCMEQAVQFSPFTIPLTQL</sequence>
<feature type="region of interest" description="Disordered" evidence="2">
    <location>
        <begin position="625"/>
        <end position="649"/>
    </location>
</feature>
<dbReference type="PANTHER" id="PTHR21705">
    <property type="entry name" value="RAI16 PROTEIN-RELATED"/>
    <property type="match status" value="1"/>
</dbReference>
<comment type="caution">
    <text evidence="4">The sequence shown here is derived from an EMBL/GenBank/DDBJ whole genome shotgun (WGS) entry which is preliminary data.</text>
</comment>
<name>A0A8J2REC7_9CRUS</name>
<evidence type="ECO:0000256" key="1">
    <source>
        <dbReference type="ARBA" id="ARBA00024336"/>
    </source>
</evidence>
<organism evidence="4 5">
    <name type="scientific">Daphnia galeata</name>
    <dbReference type="NCBI Taxonomy" id="27404"/>
    <lineage>
        <taxon>Eukaryota</taxon>
        <taxon>Metazoa</taxon>
        <taxon>Ecdysozoa</taxon>
        <taxon>Arthropoda</taxon>
        <taxon>Crustacea</taxon>
        <taxon>Branchiopoda</taxon>
        <taxon>Diplostraca</taxon>
        <taxon>Cladocera</taxon>
        <taxon>Anomopoda</taxon>
        <taxon>Daphniidae</taxon>
        <taxon>Daphnia</taxon>
    </lineage>
</organism>
<gene>
    <name evidence="4" type="ORF">DGAL_LOCUS3316</name>
</gene>
<evidence type="ECO:0000313" key="5">
    <source>
        <dbReference type="Proteomes" id="UP000789390"/>
    </source>
</evidence>
<evidence type="ECO:0000259" key="3">
    <source>
        <dbReference type="Pfam" id="PF19314"/>
    </source>
</evidence>
<keyword evidence="5" id="KW-1185">Reference proteome</keyword>
<dbReference type="OrthoDB" id="6287422at2759"/>
<accession>A0A8J2REC7</accession>
<dbReference type="Proteomes" id="UP000789390">
    <property type="component" value="Unassembled WGS sequence"/>
</dbReference>
<dbReference type="EMBL" id="CAKKLH010000048">
    <property type="protein sequence ID" value="CAH0101019.1"/>
    <property type="molecule type" value="Genomic_DNA"/>
</dbReference>
<feature type="compositionally biased region" description="Polar residues" evidence="2">
    <location>
        <begin position="626"/>
        <end position="635"/>
    </location>
</feature>
<dbReference type="PANTHER" id="PTHR21705:SF11">
    <property type="entry name" value="FHIP FAMILY PROTEIN CG3558"/>
    <property type="match status" value="1"/>
</dbReference>
<dbReference type="InterPro" id="IPR045669">
    <property type="entry name" value="FHIP_C"/>
</dbReference>
<feature type="domain" description="FHF complex subunit HOOK-interacting protein C-terminal" evidence="3">
    <location>
        <begin position="748"/>
        <end position="840"/>
    </location>
</feature>
<evidence type="ECO:0000256" key="2">
    <source>
        <dbReference type="SAM" id="MobiDB-lite"/>
    </source>
</evidence>
<dbReference type="Pfam" id="PF19314">
    <property type="entry name" value="DUF5917"/>
    <property type="match status" value="1"/>
</dbReference>
<proteinExistence type="inferred from homology"/>